<sequence>MKLSRKQYWQENFKIQPVNITLVIVLVAIFIWEMLVSYSPTISVNVLYHAGAQYGPAILEQHQWWRLLAAGFLHITPTHLIFNLVVLYFIGKLLEWQIGHVRFACLFFGAVLIGNLASLAFGDMRGISAGASGGIYGLFGAVIGIGILDRFHDFWKREATTIGILVVISFLMSFTRDGVDVYAHLGGIMMGLIASPLLISSRCQTGSFKVTWWGKSMSAIGVLLLAGGLLYIALQRGV</sequence>
<evidence type="ECO:0000256" key="7">
    <source>
        <dbReference type="ARBA" id="ARBA00023136"/>
    </source>
</evidence>
<evidence type="ECO:0000313" key="11">
    <source>
        <dbReference type="Proteomes" id="UP000515800"/>
    </source>
</evidence>
<proteinExistence type="predicted"/>
<dbReference type="Pfam" id="PF01694">
    <property type="entry name" value="Rhomboid"/>
    <property type="match status" value="1"/>
</dbReference>
<gene>
    <name evidence="10" type="ORF">H9L19_04935</name>
</gene>
<keyword evidence="2 10" id="KW-0645">Protease</keyword>
<dbReference type="RefSeq" id="WP_187528599.1">
    <property type="nucleotide sequence ID" value="NZ_CP060724.1"/>
</dbReference>
<dbReference type="GO" id="GO:0004252">
    <property type="term" value="F:serine-type endopeptidase activity"/>
    <property type="evidence" value="ECO:0007669"/>
    <property type="project" value="InterPro"/>
</dbReference>
<feature type="transmembrane region" description="Helical" evidence="8">
    <location>
        <begin position="127"/>
        <end position="147"/>
    </location>
</feature>
<feature type="transmembrane region" description="Helical" evidence="8">
    <location>
        <begin position="181"/>
        <end position="200"/>
    </location>
</feature>
<feature type="transmembrane region" description="Helical" evidence="8">
    <location>
        <begin position="20"/>
        <end position="38"/>
    </location>
</feature>
<keyword evidence="5" id="KW-0720">Serine protease</keyword>
<evidence type="ECO:0000256" key="3">
    <source>
        <dbReference type="ARBA" id="ARBA00022692"/>
    </source>
</evidence>
<dbReference type="AlphaFoldDB" id="A0A7G9T3T9"/>
<keyword evidence="11" id="KW-1185">Reference proteome</keyword>
<comment type="subcellular location">
    <subcellularLocation>
        <location evidence="1">Membrane</location>
        <topology evidence="1">Multi-pass membrane protein</topology>
    </subcellularLocation>
</comment>
<dbReference type="GO" id="GO:0016020">
    <property type="term" value="C:membrane"/>
    <property type="evidence" value="ECO:0007669"/>
    <property type="project" value="UniProtKB-SubCell"/>
</dbReference>
<dbReference type="InterPro" id="IPR002610">
    <property type="entry name" value="Peptidase_S54_rhomboid-like"/>
</dbReference>
<evidence type="ECO:0000256" key="1">
    <source>
        <dbReference type="ARBA" id="ARBA00004141"/>
    </source>
</evidence>
<evidence type="ECO:0000313" key="10">
    <source>
        <dbReference type="EMBL" id="QNN74764.1"/>
    </source>
</evidence>
<evidence type="ECO:0000259" key="9">
    <source>
        <dbReference type="Pfam" id="PF01694"/>
    </source>
</evidence>
<keyword evidence="6 8" id="KW-1133">Transmembrane helix</keyword>
<protein>
    <submittedName>
        <fullName evidence="10">Rhomboid family intramembrane serine protease</fullName>
    </submittedName>
</protein>
<evidence type="ECO:0000256" key="4">
    <source>
        <dbReference type="ARBA" id="ARBA00022801"/>
    </source>
</evidence>
<feature type="transmembrane region" description="Helical" evidence="8">
    <location>
        <begin position="212"/>
        <end position="234"/>
    </location>
</feature>
<feature type="transmembrane region" description="Helical" evidence="8">
    <location>
        <begin position="103"/>
        <end position="121"/>
    </location>
</feature>
<keyword evidence="7 8" id="KW-0472">Membrane</keyword>
<dbReference type="InterPro" id="IPR022764">
    <property type="entry name" value="Peptidase_S54_rhomboid_dom"/>
</dbReference>
<evidence type="ECO:0000256" key="6">
    <source>
        <dbReference type="ARBA" id="ARBA00022989"/>
    </source>
</evidence>
<name>A0A7G9T3T9_9LACO</name>
<dbReference type="PANTHER" id="PTHR22936:SF69">
    <property type="entry name" value="RHOMBOID-LIKE PROTEIN"/>
    <property type="match status" value="1"/>
</dbReference>
<dbReference type="InterPro" id="IPR035952">
    <property type="entry name" value="Rhomboid-like_sf"/>
</dbReference>
<dbReference type="EMBL" id="CP060724">
    <property type="protein sequence ID" value="QNN74764.1"/>
    <property type="molecule type" value="Genomic_DNA"/>
</dbReference>
<evidence type="ECO:0000256" key="8">
    <source>
        <dbReference type="SAM" id="Phobius"/>
    </source>
</evidence>
<keyword evidence="3 8" id="KW-0812">Transmembrane</keyword>
<feature type="domain" description="Peptidase S54 rhomboid" evidence="9">
    <location>
        <begin position="62"/>
        <end position="199"/>
    </location>
</feature>
<dbReference type="KEGG" id="wdi:H9L19_04935"/>
<keyword evidence="4" id="KW-0378">Hydrolase</keyword>
<organism evidence="10 11">
    <name type="scientific">Weissella diestrammenae</name>
    <dbReference type="NCBI Taxonomy" id="1162633"/>
    <lineage>
        <taxon>Bacteria</taxon>
        <taxon>Bacillati</taxon>
        <taxon>Bacillota</taxon>
        <taxon>Bacilli</taxon>
        <taxon>Lactobacillales</taxon>
        <taxon>Lactobacillaceae</taxon>
        <taxon>Weissella</taxon>
    </lineage>
</organism>
<dbReference type="GO" id="GO:0006508">
    <property type="term" value="P:proteolysis"/>
    <property type="evidence" value="ECO:0007669"/>
    <property type="project" value="UniProtKB-KW"/>
</dbReference>
<evidence type="ECO:0000256" key="2">
    <source>
        <dbReference type="ARBA" id="ARBA00022670"/>
    </source>
</evidence>
<feature type="transmembrane region" description="Helical" evidence="8">
    <location>
        <begin position="64"/>
        <end position="91"/>
    </location>
</feature>
<dbReference type="Proteomes" id="UP000515800">
    <property type="component" value="Chromosome"/>
</dbReference>
<accession>A0A7G9T3T9</accession>
<dbReference type="Gene3D" id="1.20.1540.10">
    <property type="entry name" value="Rhomboid-like"/>
    <property type="match status" value="1"/>
</dbReference>
<dbReference type="PANTHER" id="PTHR22936">
    <property type="entry name" value="RHOMBOID-RELATED"/>
    <property type="match status" value="1"/>
</dbReference>
<evidence type="ECO:0000256" key="5">
    <source>
        <dbReference type="ARBA" id="ARBA00022825"/>
    </source>
</evidence>
<reference evidence="10 11" key="1">
    <citation type="submission" date="2020-08" db="EMBL/GenBank/DDBJ databases">
        <title>Genome sequence of Weissella diestrammenae KACC 16890T.</title>
        <authorList>
            <person name="Hyun D.-W."/>
            <person name="Bae J.-W."/>
        </authorList>
    </citation>
    <scope>NUCLEOTIDE SEQUENCE [LARGE SCALE GENOMIC DNA]</scope>
    <source>
        <strain evidence="10 11">KACC 16890</strain>
    </source>
</reference>
<dbReference type="SUPFAM" id="SSF144091">
    <property type="entry name" value="Rhomboid-like"/>
    <property type="match status" value="1"/>
</dbReference>